<evidence type="ECO:0000313" key="1">
    <source>
        <dbReference type="EMBL" id="KZO98730.1"/>
    </source>
</evidence>
<sequence>MEYIPGECLDAVFPKLSVVQRRDDSGCPEGALRRPATPACRMDRETSAARASVWYMDPDFRSIVGWEVRHPKRNPGVSCSEPGSRMATLAADYGAEFGARNVKPSLEERMVGIIPSLSKNWESGVPHLGTQATPFPPTRPGLPSLLHSACADQPSWATAADGGEGDHCLLTAVVRGCNVPEG</sequence>
<reference evidence="1 2" key="1">
    <citation type="journal article" date="2016" name="Mol. Biol. Evol.">
        <title>Comparative Genomics of Early-Diverging Mushroom-Forming Fungi Provides Insights into the Origins of Lignocellulose Decay Capabilities.</title>
        <authorList>
            <person name="Nagy L.G."/>
            <person name="Riley R."/>
            <person name="Tritt A."/>
            <person name="Adam C."/>
            <person name="Daum C."/>
            <person name="Floudas D."/>
            <person name="Sun H."/>
            <person name="Yadav J.S."/>
            <person name="Pangilinan J."/>
            <person name="Larsson K.H."/>
            <person name="Matsuura K."/>
            <person name="Barry K."/>
            <person name="Labutti K."/>
            <person name="Kuo R."/>
            <person name="Ohm R.A."/>
            <person name="Bhattacharya S.S."/>
            <person name="Shirouzu T."/>
            <person name="Yoshinaga Y."/>
            <person name="Martin F.M."/>
            <person name="Grigoriev I.V."/>
            <person name="Hibbett D.S."/>
        </authorList>
    </citation>
    <scope>NUCLEOTIDE SEQUENCE [LARGE SCALE GENOMIC DNA]</scope>
    <source>
        <strain evidence="1 2">TUFC12733</strain>
    </source>
</reference>
<evidence type="ECO:0000313" key="2">
    <source>
        <dbReference type="Proteomes" id="UP000076738"/>
    </source>
</evidence>
<dbReference type="Proteomes" id="UP000076738">
    <property type="component" value="Unassembled WGS sequence"/>
</dbReference>
<gene>
    <name evidence="1" type="ORF">CALVIDRAFT_416688</name>
</gene>
<dbReference type="EMBL" id="KV417274">
    <property type="protein sequence ID" value="KZO98730.1"/>
    <property type="molecule type" value="Genomic_DNA"/>
</dbReference>
<keyword evidence="2" id="KW-1185">Reference proteome</keyword>
<organism evidence="1 2">
    <name type="scientific">Calocera viscosa (strain TUFC12733)</name>
    <dbReference type="NCBI Taxonomy" id="1330018"/>
    <lineage>
        <taxon>Eukaryota</taxon>
        <taxon>Fungi</taxon>
        <taxon>Dikarya</taxon>
        <taxon>Basidiomycota</taxon>
        <taxon>Agaricomycotina</taxon>
        <taxon>Dacrymycetes</taxon>
        <taxon>Dacrymycetales</taxon>
        <taxon>Dacrymycetaceae</taxon>
        <taxon>Calocera</taxon>
    </lineage>
</organism>
<name>A0A167PF83_CALVF</name>
<protein>
    <submittedName>
        <fullName evidence="1">Uncharacterized protein</fullName>
    </submittedName>
</protein>
<proteinExistence type="predicted"/>
<dbReference type="AlphaFoldDB" id="A0A167PF83"/>
<accession>A0A167PF83</accession>